<proteinExistence type="predicted"/>
<evidence type="ECO:0000256" key="1">
    <source>
        <dbReference type="SAM" id="MobiDB-lite"/>
    </source>
</evidence>
<dbReference type="EMBL" id="JAJFAZ020000001">
    <property type="protein sequence ID" value="KAI5350426.1"/>
    <property type="molecule type" value="Genomic_DNA"/>
</dbReference>
<keyword evidence="4" id="KW-1185">Reference proteome</keyword>
<evidence type="ECO:0000313" key="3">
    <source>
        <dbReference type="EMBL" id="KAI5350426.1"/>
    </source>
</evidence>
<accession>A0AAD4ZLU0</accession>
<feature type="region of interest" description="Disordered" evidence="1">
    <location>
        <begin position="27"/>
        <end position="69"/>
    </location>
</feature>
<reference evidence="3 4" key="1">
    <citation type="journal article" date="2022" name="G3 (Bethesda)">
        <title>Whole-genome sequence and methylome profiling of the almond [Prunus dulcis (Mill.) D.A. Webb] cultivar 'Nonpareil'.</title>
        <authorList>
            <person name="D'Amico-Willman K.M."/>
            <person name="Ouma W.Z."/>
            <person name="Meulia T."/>
            <person name="Sideli G.M."/>
            <person name="Gradziel T.M."/>
            <person name="Fresnedo-Ramirez J."/>
        </authorList>
    </citation>
    <scope>NUCLEOTIDE SEQUENCE [LARGE SCALE GENOMIC DNA]</scope>
    <source>
        <strain evidence="3">Clone GOH B32 T37-40</strain>
    </source>
</reference>
<feature type="domain" description="DUF4283" evidence="2">
    <location>
        <begin position="69"/>
        <end position="117"/>
    </location>
</feature>
<dbReference type="AlphaFoldDB" id="A0AAD4ZLU0"/>
<dbReference type="InterPro" id="IPR025558">
    <property type="entry name" value="DUF4283"/>
</dbReference>
<feature type="compositionally biased region" description="Basic and acidic residues" evidence="1">
    <location>
        <begin position="37"/>
        <end position="46"/>
    </location>
</feature>
<sequence>MVPGSNADPIGSKASASPSFKFLAHRPTESPVVMKDGSSKRFRSEDFSPPGSDDGGMDHSDQIPPMPEQRWRLKGPMQLVDLDNGFFIVRFVLEEDLLYVLTGGPWVVAGQYVAVQK</sequence>
<evidence type="ECO:0000313" key="4">
    <source>
        <dbReference type="Proteomes" id="UP001054821"/>
    </source>
</evidence>
<comment type="caution">
    <text evidence="3">The sequence shown here is derived from an EMBL/GenBank/DDBJ whole genome shotgun (WGS) entry which is preliminary data.</text>
</comment>
<dbReference type="Pfam" id="PF14111">
    <property type="entry name" value="DUF4283"/>
    <property type="match status" value="1"/>
</dbReference>
<evidence type="ECO:0000259" key="2">
    <source>
        <dbReference type="Pfam" id="PF14111"/>
    </source>
</evidence>
<protein>
    <recommendedName>
        <fullName evidence="2">DUF4283 domain-containing protein</fullName>
    </recommendedName>
</protein>
<name>A0AAD4ZLU0_PRUDU</name>
<dbReference type="Proteomes" id="UP001054821">
    <property type="component" value="Chromosome 1"/>
</dbReference>
<gene>
    <name evidence="3" type="ORF">L3X38_003317</name>
</gene>
<organism evidence="3 4">
    <name type="scientific">Prunus dulcis</name>
    <name type="common">Almond</name>
    <name type="synonym">Amygdalus dulcis</name>
    <dbReference type="NCBI Taxonomy" id="3755"/>
    <lineage>
        <taxon>Eukaryota</taxon>
        <taxon>Viridiplantae</taxon>
        <taxon>Streptophyta</taxon>
        <taxon>Embryophyta</taxon>
        <taxon>Tracheophyta</taxon>
        <taxon>Spermatophyta</taxon>
        <taxon>Magnoliopsida</taxon>
        <taxon>eudicotyledons</taxon>
        <taxon>Gunneridae</taxon>
        <taxon>Pentapetalae</taxon>
        <taxon>rosids</taxon>
        <taxon>fabids</taxon>
        <taxon>Rosales</taxon>
        <taxon>Rosaceae</taxon>
        <taxon>Amygdaloideae</taxon>
        <taxon>Amygdaleae</taxon>
        <taxon>Prunus</taxon>
    </lineage>
</organism>